<protein>
    <submittedName>
        <fullName evidence="1">Uncharacterized protein</fullName>
    </submittedName>
</protein>
<evidence type="ECO:0000313" key="1">
    <source>
        <dbReference type="EMBL" id="KAH3712287.1"/>
    </source>
</evidence>
<proteinExistence type="predicted"/>
<comment type="caution">
    <text evidence="1">The sequence shown here is derived from an EMBL/GenBank/DDBJ whole genome shotgun (WGS) entry which is preliminary data.</text>
</comment>
<organism evidence="1 2">
    <name type="scientific">Dreissena polymorpha</name>
    <name type="common">Zebra mussel</name>
    <name type="synonym">Mytilus polymorpha</name>
    <dbReference type="NCBI Taxonomy" id="45954"/>
    <lineage>
        <taxon>Eukaryota</taxon>
        <taxon>Metazoa</taxon>
        <taxon>Spiralia</taxon>
        <taxon>Lophotrochozoa</taxon>
        <taxon>Mollusca</taxon>
        <taxon>Bivalvia</taxon>
        <taxon>Autobranchia</taxon>
        <taxon>Heteroconchia</taxon>
        <taxon>Euheterodonta</taxon>
        <taxon>Imparidentia</taxon>
        <taxon>Neoheterodontei</taxon>
        <taxon>Myida</taxon>
        <taxon>Dreissenoidea</taxon>
        <taxon>Dreissenidae</taxon>
        <taxon>Dreissena</taxon>
    </lineage>
</organism>
<accession>A0A9D3Z8P0</accession>
<reference evidence="1" key="2">
    <citation type="submission" date="2020-11" db="EMBL/GenBank/DDBJ databases">
        <authorList>
            <person name="McCartney M.A."/>
            <person name="Auch B."/>
            <person name="Kono T."/>
            <person name="Mallez S."/>
            <person name="Becker A."/>
            <person name="Gohl D.M."/>
            <person name="Silverstein K.A.T."/>
            <person name="Koren S."/>
            <person name="Bechman K.B."/>
            <person name="Herman A."/>
            <person name="Abrahante J.E."/>
            <person name="Garbe J."/>
        </authorList>
    </citation>
    <scope>NUCLEOTIDE SEQUENCE</scope>
    <source>
        <strain evidence="1">Duluth1</strain>
        <tissue evidence="1">Whole animal</tissue>
    </source>
</reference>
<dbReference type="AlphaFoldDB" id="A0A9D3Z8P0"/>
<gene>
    <name evidence="1" type="ORF">DPMN_071981</name>
</gene>
<sequence length="64" mass="7100">MKSLRPIFETLPSPLPGTTTSNWCLWGRSKERSQVRCQGQQPVIGVYGGDLKNAPKSVARDNNQ</sequence>
<reference evidence="1" key="1">
    <citation type="journal article" date="2019" name="bioRxiv">
        <title>The Genome of the Zebra Mussel, Dreissena polymorpha: A Resource for Invasive Species Research.</title>
        <authorList>
            <person name="McCartney M.A."/>
            <person name="Auch B."/>
            <person name="Kono T."/>
            <person name="Mallez S."/>
            <person name="Zhang Y."/>
            <person name="Obille A."/>
            <person name="Becker A."/>
            <person name="Abrahante J.E."/>
            <person name="Garbe J."/>
            <person name="Badalamenti J.P."/>
            <person name="Herman A."/>
            <person name="Mangelson H."/>
            <person name="Liachko I."/>
            <person name="Sullivan S."/>
            <person name="Sone E.D."/>
            <person name="Koren S."/>
            <person name="Silverstein K.A.T."/>
            <person name="Beckman K.B."/>
            <person name="Gohl D.M."/>
        </authorList>
    </citation>
    <scope>NUCLEOTIDE SEQUENCE</scope>
    <source>
        <strain evidence="1">Duluth1</strain>
        <tissue evidence="1">Whole animal</tissue>
    </source>
</reference>
<dbReference type="Proteomes" id="UP000828390">
    <property type="component" value="Unassembled WGS sequence"/>
</dbReference>
<evidence type="ECO:0000313" key="2">
    <source>
        <dbReference type="Proteomes" id="UP000828390"/>
    </source>
</evidence>
<dbReference type="EMBL" id="JAIWYP010000014">
    <property type="protein sequence ID" value="KAH3712287.1"/>
    <property type="molecule type" value="Genomic_DNA"/>
</dbReference>
<keyword evidence="2" id="KW-1185">Reference proteome</keyword>
<name>A0A9D3Z8P0_DREPO</name>